<dbReference type="InterPro" id="IPR013121">
    <property type="entry name" value="Fe_red_NAD-bd_6"/>
</dbReference>
<evidence type="ECO:0000313" key="16">
    <source>
        <dbReference type="Proteomes" id="UP001055219"/>
    </source>
</evidence>
<evidence type="ECO:0000256" key="2">
    <source>
        <dbReference type="ARBA" id="ARBA00006278"/>
    </source>
</evidence>
<keyword evidence="8 13" id="KW-1133">Transmembrane helix</keyword>
<comment type="catalytic activity">
    <reaction evidence="12">
        <text>2 a Fe(II)-siderophore + NADP(+) + H(+) = 2 a Fe(III)-siderophore + NADPH</text>
        <dbReference type="Rhea" id="RHEA:28795"/>
        <dbReference type="Rhea" id="RHEA-COMP:11342"/>
        <dbReference type="Rhea" id="RHEA-COMP:11344"/>
        <dbReference type="ChEBI" id="CHEBI:15378"/>
        <dbReference type="ChEBI" id="CHEBI:29033"/>
        <dbReference type="ChEBI" id="CHEBI:29034"/>
        <dbReference type="ChEBI" id="CHEBI:57783"/>
        <dbReference type="ChEBI" id="CHEBI:58349"/>
        <dbReference type="EC" id="1.16.1.9"/>
    </reaction>
</comment>
<evidence type="ECO:0000256" key="5">
    <source>
        <dbReference type="ARBA" id="ARBA00022475"/>
    </source>
</evidence>
<keyword evidence="6 13" id="KW-0812">Transmembrane</keyword>
<dbReference type="EC" id="1.16.1.9" evidence="3"/>
<comment type="similarity">
    <text evidence="2">Belongs to the ferric reductase (FRE) family.</text>
</comment>
<reference evidence="15" key="2">
    <citation type="submission" date="2022-07" db="EMBL/GenBank/DDBJ databases">
        <authorList>
            <person name="Goncalves M.F.M."/>
            <person name="Hilario S."/>
            <person name="Van De Peer Y."/>
            <person name="Esteves A.C."/>
            <person name="Alves A."/>
        </authorList>
    </citation>
    <scope>NUCLEOTIDE SEQUENCE</scope>
    <source>
        <strain evidence="15">MUM 19.33</strain>
    </source>
</reference>
<evidence type="ECO:0000256" key="6">
    <source>
        <dbReference type="ARBA" id="ARBA00022692"/>
    </source>
</evidence>
<feature type="transmembrane region" description="Helical" evidence="13">
    <location>
        <begin position="75"/>
        <end position="96"/>
    </location>
</feature>
<evidence type="ECO:0000256" key="1">
    <source>
        <dbReference type="ARBA" id="ARBA00004651"/>
    </source>
</evidence>
<dbReference type="RefSeq" id="XP_051363438.1">
    <property type="nucleotide sequence ID" value="XM_051505094.1"/>
</dbReference>
<keyword evidence="10" id="KW-0406">Ion transport</keyword>
<proteinExistence type="inferred from homology"/>
<evidence type="ECO:0000259" key="14">
    <source>
        <dbReference type="PROSITE" id="PS51384"/>
    </source>
</evidence>
<protein>
    <recommendedName>
        <fullName evidence="3">ferric-chelate reductase (NADPH)</fullName>
        <ecNumber evidence="3">1.16.1.9</ecNumber>
    </recommendedName>
</protein>
<name>A0A9Q0BE58_9HYPO</name>
<dbReference type="AlphaFoldDB" id="A0A9Q0BE58"/>
<dbReference type="InterPro" id="IPR013130">
    <property type="entry name" value="Fe3_Rdtase_TM_dom"/>
</dbReference>
<dbReference type="SUPFAM" id="SSF63380">
    <property type="entry name" value="Riboflavin synthase domain-like"/>
    <property type="match status" value="1"/>
</dbReference>
<evidence type="ECO:0000256" key="12">
    <source>
        <dbReference type="ARBA" id="ARBA00048483"/>
    </source>
</evidence>
<dbReference type="InterPro" id="IPR051410">
    <property type="entry name" value="Ferric/Cupric_Reductase"/>
</dbReference>
<evidence type="ECO:0000313" key="15">
    <source>
        <dbReference type="EMBL" id="KAI6782582.1"/>
    </source>
</evidence>
<feature type="domain" description="FAD-binding FR-type" evidence="14">
    <location>
        <begin position="357"/>
        <end position="491"/>
    </location>
</feature>
<dbReference type="GO" id="GO:0006879">
    <property type="term" value="P:intracellular iron ion homeostasis"/>
    <property type="evidence" value="ECO:0007669"/>
    <property type="project" value="TreeGrafter"/>
</dbReference>
<evidence type="ECO:0000256" key="8">
    <source>
        <dbReference type="ARBA" id="ARBA00022989"/>
    </source>
</evidence>
<dbReference type="Pfam" id="PF08022">
    <property type="entry name" value="FAD_binding_8"/>
    <property type="match status" value="1"/>
</dbReference>
<sequence length="644" mass="72839">MIHRGSHAKMDQLYDSVRRGIANVAPSDLMTPSRIVERAADAVSEDAEPTSTIAPYYQDLAGVNQPMNMVFKRGIWWMLGIAALLVLGIRISQLLWMQLRQVAAMTQPREKQTYWKYSQHEWMPWIKRYVLYAPLGKKRHNREIRLSIAGHMGTLPSRFHTIVVGVFLLSNTIYLFWVDWNQENKYALCAEIRGRSGTLSMVNMVPLIILAGRNNPLIWMLHISFDTYNLLHRWMGRVVIIEAVIHTISWSIPAVADLEWSGAAEASVTSWFYGSGWIATIGMVILLIGSLSPVRHAFYETFLNSHIALAIITFGGTLIHCATAHIEGGLPQLPWIIAILILWGLDRFARFARLAYCNWTRAGFTTARCQAMPHDVTRVTLTLPRHVDIKPGTHAYLRFWGVNRWECHPFSIAWVDHHATRDSGLPVAEKEPLTGIDYSRTTTSVSFLIAAQTGFTRKLYDTTVAHSKRFGSPAVFMKAAMEGPYAGHHSLDSYGHAVLFAGSTGITHQMSYIRHLLKGYNEGTIATRRVTLVWVIREYDSLEWVREWMTEILRIPHRRDILRINVFITRPNNARDMSPPSETVKLFPGRPNIPLLLAKEMAEQVGAMCVTVCGPGALADDVRSAAIAVQGETVCDFFEESFTW</sequence>
<dbReference type="GO" id="GO:0006826">
    <property type="term" value="P:iron ion transport"/>
    <property type="evidence" value="ECO:0007669"/>
    <property type="project" value="TreeGrafter"/>
</dbReference>
<keyword evidence="11 13" id="KW-0472">Membrane</keyword>
<evidence type="ECO:0000256" key="4">
    <source>
        <dbReference type="ARBA" id="ARBA00022448"/>
    </source>
</evidence>
<dbReference type="PROSITE" id="PS51384">
    <property type="entry name" value="FAD_FR"/>
    <property type="match status" value="1"/>
</dbReference>
<dbReference type="EMBL" id="JAGIXG020000012">
    <property type="protein sequence ID" value="KAI6782582.1"/>
    <property type="molecule type" value="Genomic_DNA"/>
</dbReference>
<dbReference type="PANTHER" id="PTHR32361">
    <property type="entry name" value="FERRIC/CUPRIC REDUCTASE TRANSMEMBRANE COMPONENT"/>
    <property type="match status" value="1"/>
</dbReference>
<feature type="transmembrane region" description="Helical" evidence="13">
    <location>
        <begin position="159"/>
        <end position="177"/>
    </location>
</feature>
<reference evidence="15" key="1">
    <citation type="journal article" date="2021" name="J Fungi (Basel)">
        <title>Genomic and Metabolomic Analyses of the Marine Fungus Emericellopsis cladophorae: Insights into Saltwater Adaptability Mechanisms and Its Biosynthetic Potential.</title>
        <authorList>
            <person name="Goncalves M.F.M."/>
            <person name="Hilario S."/>
            <person name="Van de Peer Y."/>
            <person name="Esteves A.C."/>
            <person name="Alves A."/>
        </authorList>
    </citation>
    <scope>NUCLEOTIDE SEQUENCE</scope>
    <source>
        <strain evidence="15">MUM 19.33</strain>
    </source>
</reference>
<evidence type="ECO:0000256" key="7">
    <source>
        <dbReference type="ARBA" id="ARBA00022982"/>
    </source>
</evidence>
<dbReference type="Pfam" id="PF08030">
    <property type="entry name" value="NAD_binding_6"/>
    <property type="match status" value="1"/>
</dbReference>
<keyword evidence="7" id="KW-0249">Electron transport</keyword>
<comment type="caution">
    <text evidence="15">The sequence shown here is derived from an EMBL/GenBank/DDBJ whole genome shotgun (WGS) entry which is preliminary data.</text>
</comment>
<dbReference type="GeneID" id="75830092"/>
<accession>A0A9Q0BE58</accession>
<dbReference type="GO" id="GO:0052851">
    <property type="term" value="F:ferric-chelate reductase (NADPH) activity"/>
    <property type="evidence" value="ECO:0007669"/>
    <property type="project" value="UniProtKB-EC"/>
</dbReference>
<dbReference type="SFLD" id="SFLDG01168">
    <property type="entry name" value="Ferric_reductase_subgroup_(FRE"/>
    <property type="match status" value="1"/>
</dbReference>
<dbReference type="GO" id="GO:0015677">
    <property type="term" value="P:copper ion import"/>
    <property type="evidence" value="ECO:0007669"/>
    <property type="project" value="TreeGrafter"/>
</dbReference>
<dbReference type="Gene3D" id="3.40.50.80">
    <property type="entry name" value="Nucleotide-binding domain of ferredoxin-NADP reductase (FNR) module"/>
    <property type="match status" value="1"/>
</dbReference>
<dbReference type="CDD" id="cd06186">
    <property type="entry name" value="NOX_Duox_like_FAD_NADP"/>
    <property type="match status" value="1"/>
</dbReference>
<keyword evidence="9" id="KW-0560">Oxidoreductase</keyword>
<dbReference type="InterPro" id="IPR013112">
    <property type="entry name" value="FAD-bd_8"/>
</dbReference>
<organism evidence="15 16">
    <name type="scientific">Emericellopsis cladophorae</name>
    <dbReference type="NCBI Taxonomy" id="2686198"/>
    <lineage>
        <taxon>Eukaryota</taxon>
        <taxon>Fungi</taxon>
        <taxon>Dikarya</taxon>
        <taxon>Ascomycota</taxon>
        <taxon>Pezizomycotina</taxon>
        <taxon>Sordariomycetes</taxon>
        <taxon>Hypocreomycetidae</taxon>
        <taxon>Hypocreales</taxon>
        <taxon>Bionectriaceae</taxon>
        <taxon>Emericellopsis</taxon>
    </lineage>
</organism>
<keyword evidence="4" id="KW-0813">Transport</keyword>
<keyword evidence="5" id="KW-1003">Cell membrane</keyword>
<dbReference type="InterPro" id="IPR017927">
    <property type="entry name" value="FAD-bd_FR_type"/>
</dbReference>
<evidence type="ECO:0000256" key="13">
    <source>
        <dbReference type="SAM" id="Phobius"/>
    </source>
</evidence>
<feature type="transmembrane region" description="Helical" evidence="13">
    <location>
        <begin position="332"/>
        <end position="349"/>
    </location>
</feature>
<dbReference type="SFLD" id="SFLDS00052">
    <property type="entry name" value="Ferric_Reductase_Domain"/>
    <property type="match status" value="1"/>
</dbReference>
<dbReference type="Pfam" id="PF01794">
    <property type="entry name" value="Ferric_reduct"/>
    <property type="match status" value="1"/>
</dbReference>
<dbReference type="PANTHER" id="PTHR32361:SF12">
    <property type="entry name" value="PUTATIVE (AFU_ORTHOLOGUE AFUA_1G14340)-RELATED"/>
    <property type="match status" value="1"/>
</dbReference>
<gene>
    <name evidence="15" type="ORF">J7T54_003594</name>
</gene>
<dbReference type="SUPFAM" id="SSF52343">
    <property type="entry name" value="Ferredoxin reductase-like, C-terminal NADP-linked domain"/>
    <property type="match status" value="1"/>
</dbReference>
<comment type="subcellular location">
    <subcellularLocation>
        <location evidence="1">Cell membrane</location>
        <topology evidence="1">Multi-pass membrane protein</topology>
    </subcellularLocation>
</comment>
<feature type="transmembrane region" description="Helical" evidence="13">
    <location>
        <begin position="197"/>
        <end position="213"/>
    </location>
</feature>
<dbReference type="InterPro" id="IPR039261">
    <property type="entry name" value="FNR_nucleotide-bd"/>
</dbReference>
<feature type="transmembrane region" description="Helical" evidence="13">
    <location>
        <begin position="306"/>
        <end position="326"/>
    </location>
</feature>
<evidence type="ECO:0000256" key="9">
    <source>
        <dbReference type="ARBA" id="ARBA00023002"/>
    </source>
</evidence>
<dbReference type="InterPro" id="IPR017938">
    <property type="entry name" value="Riboflavin_synthase-like_b-brl"/>
</dbReference>
<evidence type="ECO:0000256" key="11">
    <source>
        <dbReference type="ARBA" id="ARBA00023136"/>
    </source>
</evidence>
<evidence type="ECO:0000256" key="10">
    <source>
        <dbReference type="ARBA" id="ARBA00023065"/>
    </source>
</evidence>
<keyword evidence="16" id="KW-1185">Reference proteome</keyword>
<evidence type="ECO:0000256" key="3">
    <source>
        <dbReference type="ARBA" id="ARBA00012668"/>
    </source>
</evidence>
<dbReference type="OrthoDB" id="4494341at2759"/>
<dbReference type="GO" id="GO:0005886">
    <property type="term" value="C:plasma membrane"/>
    <property type="evidence" value="ECO:0007669"/>
    <property type="project" value="UniProtKB-SubCell"/>
</dbReference>
<feature type="transmembrane region" description="Helical" evidence="13">
    <location>
        <begin position="272"/>
        <end position="294"/>
    </location>
</feature>
<dbReference type="Proteomes" id="UP001055219">
    <property type="component" value="Unassembled WGS sequence"/>
</dbReference>